<dbReference type="OrthoDB" id="9765571at2"/>
<gene>
    <name evidence="9" type="ORF">EOD41_03865</name>
</gene>
<keyword evidence="3" id="KW-1134">Transmembrane beta strand</keyword>
<evidence type="ECO:0008006" key="11">
    <source>
        <dbReference type="Google" id="ProtNLM"/>
    </source>
</evidence>
<proteinExistence type="inferred from homology"/>
<keyword evidence="5 8" id="KW-0732">Signal</keyword>
<keyword evidence="4" id="KW-0812">Transmembrane</keyword>
<keyword evidence="10" id="KW-1185">Reference proteome</keyword>
<dbReference type="SUPFAM" id="SSF56935">
    <property type="entry name" value="Porins"/>
    <property type="match status" value="1"/>
</dbReference>
<dbReference type="EMBL" id="SACK01000001">
    <property type="protein sequence ID" value="RVU03079.1"/>
    <property type="molecule type" value="Genomic_DNA"/>
</dbReference>
<feature type="chain" id="PRO_5018717873" description="Aromatic hydrocarbon degradation protein" evidence="8">
    <location>
        <begin position="22"/>
        <end position="517"/>
    </location>
</feature>
<evidence type="ECO:0000256" key="4">
    <source>
        <dbReference type="ARBA" id="ARBA00022692"/>
    </source>
</evidence>
<dbReference type="AlphaFoldDB" id="A0A3S2VQJ2"/>
<evidence type="ECO:0000256" key="8">
    <source>
        <dbReference type="SAM" id="SignalP"/>
    </source>
</evidence>
<name>A0A3S2VQJ2_9SPHI</name>
<evidence type="ECO:0000256" key="7">
    <source>
        <dbReference type="ARBA" id="ARBA00023237"/>
    </source>
</evidence>
<dbReference type="Gene3D" id="2.40.160.60">
    <property type="entry name" value="Outer membrane protein transport protein (OMPP1/FadL/TodX)"/>
    <property type="match status" value="1"/>
</dbReference>
<accession>A0A3S2VQJ2</accession>
<comment type="caution">
    <text evidence="9">The sequence shown here is derived from an EMBL/GenBank/DDBJ whole genome shotgun (WGS) entry which is preliminary data.</text>
</comment>
<protein>
    <recommendedName>
        <fullName evidence="11">Aromatic hydrocarbon degradation protein</fullName>
    </recommendedName>
</protein>
<dbReference type="Proteomes" id="UP000282759">
    <property type="component" value="Unassembled WGS sequence"/>
</dbReference>
<dbReference type="GO" id="GO:0009279">
    <property type="term" value="C:cell outer membrane"/>
    <property type="evidence" value="ECO:0007669"/>
    <property type="project" value="UniProtKB-SubCell"/>
</dbReference>
<evidence type="ECO:0000256" key="1">
    <source>
        <dbReference type="ARBA" id="ARBA00004571"/>
    </source>
</evidence>
<keyword evidence="7" id="KW-0998">Cell outer membrane</keyword>
<comment type="subcellular location">
    <subcellularLocation>
        <location evidence="1">Cell outer membrane</location>
        <topology evidence="1">Multi-pass membrane protein</topology>
    </subcellularLocation>
</comment>
<feature type="signal peptide" evidence="8">
    <location>
        <begin position="1"/>
        <end position="21"/>
    </location>
</feature>
<reference evidence="9 10" key="1">
    <citation type="submission" date="2019-01" db="EMBL/GenBank/DDBJ databases">
        <authorList>
            <person name="Chen W.-M."/>
        </authorList>
    </citation>
    <scope>NUCLEOTIDE SEQUENCE [LARGE SCALE GENOMIC DNA]</scope>
    <source>
        <strain evidence="9 10">YBJ-36</strain>
    </source>
</reference>
<sequence length="517" mass="55825">MKAKYILPVIALAALTQGAYAQYAQDAINFSSSQSGSTSRVKALGNAGTALGGDLSSISINPAGIGFFTGSELSITPEFNGSKTSSILYGNRSQSTKNSFNLNNAAVVFYSQLRNNNSDKTKGWLSLNFGASYNRTSNFYNNALVSGQNTGSGSSIADFYAELGTNFNYVPSGSTIPDFSDSPLAGIAYSHGLTVTDGPVQQDNGVGYFSIVPTTAVGPNQRVNYLREGGASEVNLALGANHSNNFYIGFGIGITSLRSDFSSTFTESGVENGTGGGAYNTSLLVDQSVRGTGFNAKLGAIYRPSKALRLGATITTPTWYNMEEIYSETVETRFGNEGLQRDGNDYQTQYNLTMPFRASFGAAVFIGDRGFITGDVEYVDYKGTKLSSDDFDMSVDNDDIDYLYKSTLNYKVGAELRATDNFFVRGGYNIQSSPNKFTGYNAAINNERQQDAIKTVSGGLGYRKGAYYIDATYSHSSGNYYYAPYMFNGTFNGDVVNPDVNLKRTYNNVFLTLGFRF</sequence>
<evidence type="ECO:0000313" key="9">
    <source>
        <dbReference type="EMBL" id="RVU03079.1"/>
    </source>
</evidence>
<dbReference type="InterPro" id="IPR005017">
    <property type="entry name" value="OMPP1/FadL/TodX"/>
</dbReference>
<dbReference type="RefSeq" id="WP_127703444.1">
    <property type="nucleotide sequence ID" value="NZ_SACK01000001.1"/>
</dbReference>
<keyword evidence="6" id="KW-0472">Membrane</keyword>
<evidence type="ECO:0000256" key="3">
    <source>
        <dbReference type="ARBA" id="ARBA00022452"/>
    </source>
</evidence>
<evidence type="ECO:0000313" key="10">
    <source>
        <dbReference type="Proteomes" id="UP000282759"/>
    </source>
</evidence>
<evidence type="ECO:0000256" key="2">
    <source>
        <dbReference type="ARBA" id="ARBA00008163"/>
    </source>
</evidence>
<dbReference type="Pfam" id="PF03349">
    <property type="entry name" value="Toluene_X"/>
    <property type="match status" value="1"/>
</dbReference>
<organism evidence="9 10">
    <name type="scientific">Mucilaginibacter limnophilus</name>
    <dbReference type="NCBI Taxonomy" id="1932778"/>
    <lineage>
        <taxon>Bacteria</taxon>
        <taxon>Pseudomonadati</taxon>
        <taxon>Bacteroidota</taxon>
        <taxon>Sphingobacteriia</taxon>
        <taxon>Sphingobacteriales</taxon>
        <taxon>Sphingobacteriaceae</taxon>
        <taxon>Mucilaginibacter</taxon>
    </lineage>
</organism>
<evidence type="ECO:0000256" key="5">
    <source>
        <dbReference type="ARBA" id="ARBA00022729"/>
    </source>
</evidence>
<comment type="similarity">
    <text evidence="2">Belongs to the OmpP1/FadL family.</text>
</comment>
<evidence type="ECO:0000256" key="6">
    <source>
        <dbReference type="ARBA" id="ARBA00023136"/>
    </source>
</evidence>